<dbReference type="EMBL" id="PSQE01000002">
    <property type="protein sequence ID" value="RHN74102.1"/>
    <property type="molecule type" value="Genomic_DNA"/>
</dbReference>
<comment type="caution">
    <text evidence="2">The sequence shown here is derived from an EMBL/GenBank/DDBJ whole genome shotgun (WGS) entry which is preliminary data.</text>
</comment>
<keyword evidence="1" id="KW-0472">Membrane</keyword>
<name>A0A396J9V0_MEDTR</name>
<keyword evidence="1" id="KW-0812">Transmembrane</keyword>
<organism evidence="2">
    <name type="scientific">Medicago truncatula</name>
    <name type="common">Barrel medic</name>
    <name type="synonym">Medicago tribuloides</name>
    <dbReference type="NCBI Taxonomy" id="3880"/>
    <lineage>
        <taxon>Eukaryota</taxon>
        <taxon>Viridiplantae</taxon>
        <taxon>Streptophyta</taxon>
        <taxon>Embryophyta</taxon>
        <taxon>Tracheophyta</taxon>
        <taxon>Spermatophyta</taxon>
        <taxon>Magnoliopsida</taxon>
        <taxon>eudicotyledons</taxon>
        <taxon>Gunneridae</taxon>
        <taxon>Pentapetalae</taxon>
        <taxon>rosids</taxon>
        <taxon>fabids</taxon>
        <taxon>Fabales</taxon>
        <taxon>Fabaceae</taxon>
        <taxon>Papilionoideae</taxon>
        <taxon>50 kb inversion clade</taxon>
        <taxon>NPAAA clade</taxon>
        <taxon>Hologalegina</taxon>
        <taxon>IRL clade</taxon>
        <taxon>Trifolieae</taxon>
        <taxon>Medicago</taxon>
    </lineage>
</organism>
<gene>
    <name evidence="2" type="ORF">MtrunA17_Chr2g0306341</name>
</gene>
<sequence>MLKISVIFLLFQCTYILMTSISLSLFLSLSQSTKTFITNSFSAFLLLIPISRPSPSCTHS</sequence>
<evidence type="ECO:0000313" key="2">
    <source>
        <dbReference type="EMBL" id="RHN74102.1"/>
    </source>
</evidence>
<dbReference type="Gramene" id="rna10078">
    <property type="protein sequence ID" value="RHN74102.1"/>
    <property type="gene ID" value="gene10078"/>
</dbReference>
<dbReference type="AlphaFoldDB" id="A0A396J9V0"/>
<accession>A0A396J9V0</accession>
<keyword evidence="1" id="KW-1133">Transmembrane helix</keyword>
<evidence type="ECO:0008006" key="3">
    <source>
        <dbReference type="Google" id="ProtNLM"/>
    </source>
</evidence>
<evidence type="ECO:0000256" key="1">
    <source>
        <dbReference type="SAM" id="Phobius"/>
    </source>
</evidence>
<reference evidence="2" key="1">
    <citation type="journal article" date="2018" name="Nat. Plants">
        <title>Whole-genome landscape of Medicago truncatula symbiotic genes.</title>
        <authorList>
            <person name="Pecrix Y."/>
            <person name="Gamas P."/>
            <person name="Carrere S."/>
        </authorList>
    </citation>
    <scope>NUCLEOTIDE SEQUENCE</scope>
    <source>
        <tissue evidence="2">Leaves</tissue>
    </source>
</reference>
<feature type="transmembrane region" description="Helical" evidence="1">
    <location>
        <begin position="6"/>
        <end position="27"/>
    </location>
</feature>
<dbReference type="Proteomes" id="UP000265566">
    <property type="component" value="Chromosome 2"/>
</dbReference>
<protein>
    <recommendedName>
        <fullName evidence="3">Transmembrane protein</fullName>
    </recommendedName>
</protein>
<proteinExistence type="predicted"/>